<dbReference type="CDD" id="cd14785">
    <property type="entry name" value="V-ATPase_C"/>
    <property type="match status" value="1"/>
</dbReference>
<evidence type="ECO:0000256" key="1">
    <source>
        <dbReference type="ARBA" id="ARBA00006138"/>
    </source>
</evidence>
<evidence type="ECO:0000256" key="2">
    <source>
        <dbReference type="ARBA" id="ARBA00022448"/>
    </source>
</evidence>
<dbReference type="Proteomes" id="UP000761534">
    <property type="component" value="Unassembled WGS sequence"/>
</dbReference>
<accession>A0A642V805</accession>
<dbReference type="GO" id="GO:0000221">
    <property type="term" value="C:vacuolar proton-transporting V-type ATPase, V1 domain"/>
    <property type="evidence" value="ECO:0007669"/>
    <property type="project" value="TreeGrafter"/>
</dbReference>
<dbReference type="VEuPathDB" id="FungiDB:TRICI_001627"/>
<evidence type="ECO:0000313" key="8">
    <source>
        <dbReference type="Proteomes" id="UP000761534"/>
    </source>
</evidence>
<dbReference type="GO" id="GO:0046961">
    <property type="term" value="F:proton-transporting ATPase activity, rotational mechanism"/>
    <property type="evidence" value="ECO:0007669"/>
    <property type="project" value="InterPro"/>
</dbReference>
<organism evidence="7 8">
    <name type="scientific">Trichomonascus ciferrii</name>
    <dbReference type="NCBI Taxonomy" id="44093"/>
    <lineage>
        <taxon>Eukaryota</taxon>
        <taxon>Fungi</taxon>
        <taxon>Dikarya</taxon>
        <taxon>Ascomycota</taxon>
        <taxon>Saccharomycotina</taxon>
        <taxon>Dipodascomycetes</taxon>
        <taxon>Dipodascales</taxon>
        <taxon>Trichomonascaceae</taxon>
        <taxon>Trichomonascus</taxon>
        <taxon>Trichomonascus ciferrii complex</taxon>
    </lineage>
</organism>
<comment type="function">
    <text evidence="5">Subunit of the V1 complex of vacuolar(H+)-ATPase (V-ATPase), a multisubunit enzyme composed of a peripheral complex (V1) that hydrolyzes ATP and a membrane integral complex (V0) that translocates protons. V-ATPase is responsible for acidifying and maintaining the pH of intracellular compartments. Subunit C is necessary for the assembly of the catalytic sector of the enzyme and is likely to have a specific function in its catalytic activity. Reversibly leaves the enzyme after glucose depletion, causing the catalytic subcomplex V1 to detach from the V0 section.</text>
</comment>
<dbReference type="InterPro" id="IPR004907">
    <property type="entry name" value="ATPase_V1-cplx_csu"/>
</dbReference>
<reference evidence="7" key="1">
    <citation type="journal article" date="2019" name="G3 (Bethesda)">
        <title>Genome Assemblies of Two Rare Opportunistic Yeast Pathogens: Diutina rugosa (syn. Candida rugosa) and Trichomonascus ciferrii (syn. Candida ciferrii).</title>
        <authorList>
            <person name="Mixao V."/>
            <person name="Saus E."/>
            <person name="Hansen A.P."/>
            <person name="Lass-Florl C."/>
            <person name="Gabaldon T."/>
        </authorList>
    </citation>
    <scope>NUCLEOTIDE SEQUENCE</scope>
    <source>
        <strain evidence="7">CBS 4856</strain>
    </source>
</reference>
<dbReference type="PANTHER" id="PTHR10137">
    <property type="entry name" value="V-TYPE PROTON ATPASE SUBUNIT C"/>
    <property type="match status" value="1"/>
</dbReference>
<comment type="function">
    <text evidence="6">Subunit of the V1 complex of vacuolar(H+)-ATPase (V-ATPase), a multisubunit enzyme composed of a peripheral complex (V1) that hydrolyzes ATP and a membrane integral complex (V0) that translocates protons. V-ATPase is responsible for acidifying and maintaining the pH of intracellular compartments and in some cell types, is targeted to the plasma membrane, where it is responsible for acidifying the extracellular environment. Subunit C is necessary for the assembly of the catalytic sector of the enzyme and is likely to have a specific function in its catalytic activity.</text>
</comment>
<evidence type="ECO:0000313" key="7">
    <source>
        <dbReference type="EMBL" id="KAA8916230.1"/>
    </source>
</evidence>
<sequence>MASTTTSLMMLSLPQSAAPSGGDPQTQLDQWLCEQLAVDRVNQFEIPNFKIGTLDNLVQQSEELAKIDGQFQGIVNKAAEILASVFEDNKGQLAGAKRIDDNKTPEQYFASFTWNNSKYRVDKSIPELVDMISKEAFALDTDVRNSYNNYSTAKSNLSAVDRKQTGNLSVRSLHDVLRREHFVQDSEYLTTLLVAVPKQSKKDFLNQYETLTPMVVPRSATVIAEDSEYTLFNVTLFTKYAAEFTSKVREHKWTPREFKYSEEAIADLKKEQQVASQTERKLWSEVVRLARTAYGDIIKAWAHLKAIRIFVESVLRYGLPPNFLTAVFQAPKNVEKAEQTLVAKFGYLGGNAFNKDKRGKLKGDADLSEYGALVDMEYKPFVLFHIDIN</sequence>
<keyword evidence="8" id="KW-1185">Reference proteome</keyword>
<comment type="subunit">
    <text evidence="6">V-ATPase is a heteromultimeric enzyme composed of a peripheral catalytic V1 complex (components A to H) attached to an integral membrane V0 proton pore complex.</text>
</comment>
<dbReference type="PANTHER" id="PTHR10137:SF0">
    <property type="entry name" value="V-TYPE PROTON ATPASE SUBUNIT C"/>
    <property type="match status" value="1"/>
</dbReference>
<protein>
    <recommendedName>
        <fullName evidence="6">V-type proton ATPase subunit C</fullName>
    </recommendedName>
</protein>
<dbReference type="Gene3D" id="1.20.1460.10">
    <property type="entry name" value="subunit c (vma5p) of the yeast v-atpase, domain 2"/>
    <property type="match status" value="1"/>
</dbReference>
<keyword evidence="4 6" id="KW-0406">Ion transport</keyword>
<dbReference type="SUPFAM" id="SSF118203">
    <property type="entry name" value="Vacuolar ATP synthase subunit C"/>
    <property type="match status" value="1"/>
</dbReference>
<dbReference type="AlphaFoldDB" id="A0A642V805"/>
<gene>
    <name evidence="7" type="ORF">TRICI_001627</name>
</gene>
<evidence type="ECO:0000256" key="6">
    <source>
        <dbReference type="RuleBase" id="RU364010"/>
    </source>
</evidence>
<dbReference type="Gene3D" id="3.30.70.100">
    <property type="match status" value="1"/>
</dbReference>
<comment type="caution">
    <text evidence="7">The sequence shown here is derived from an EMBL/GenBank/DDBJ whole genome shotgun (WGS) entry which is preliminary data.</text>
</comment>
<evidence type="ECO:0000256" key="5">
    <source>
        <dbReference type="ARBA" id="ARBA00053565"/>
    </source>
</evidence>
<proteinExistence type="inferred from homology"/>
<dbReference type="Gene3D" id="3.30.70.1180">
    <property type="entry name" value="Vacuolar atp synthase subunit c, domain 1"/>
    <property type="match status" value="1"/>
</dbReference>
<dbReference type="Pfam" id="PF03223">
    <property type="entry name" value="V-ATPase_C"/>
    <property type="match status" value="1"/>
</dbReference>
<evidence type="ECO:0000256" key="4">
    <source>
        <dbReference type="ARBA" id="ARBA00023065"/>
    </source>
</evidence>
<dbReference type="InterPro" id="IPR036132">
    <property type="entry name" value="Vac_ATP_synth_c_sf"/>
</dbReference>
<keyword evidence="2 6" id="KW-0813">Transport</keyword>
<comment type="similarity">
    <text evidence="1 6">Belongs to the V-ATPase C subunit family.</text>
</comment>
<name>A0A642V805_9ASCO</name>
<dbReference type="OrthoDB" id="6605928at2759"/>
<dbReference type="EMBL" id="SWFS01000116">
    <property type="protein sequence ID" value="KAA8916230.1"/>
    <property type="molecule type" value="Genomic_DNA"/>
</dbReference>
<keyword evidence="3 6" id="KW-0375">Hydrogen ion transport</keyword>
<dbReference type="FunFam" id="3.30.70.100:FF:000002">
    <property type="entry name" value="V-type proton ATPase subunit C"/>
    <property type="match status" value="1"/>
</dbReference>
<evidence type="ECO:0000256" key="3">
    <source>
        <dbReference type="ARBA" id="ARBA00022781"/>
    </source>
</evidence>